<organism evidence="3 4">
    <name type="scientific">Phytohabitans maris</name>
    <dbReference type="NCBI Taxonomy" id="3071409"/>
    <lineage>
        <taxon>Bacteria</taxon>
        <taxon>Bacillati</taxon>
        <taxon>Actinomycetota</taxon>
        <taxon>Actinomycetes</taxon>
        <taxon>Micromonosporales</taxon>
        <taxon>Micromonosporaceae</taxon>
    </lineage>
</organism>
<dbReference type="InterPro" id="IPR013785">
    <property type="entry name" value="Aldolase_TIM"/>
</dbReference>
<sequence>MIGRAYLWGLAANGQKGVENVLDIIRGGLDAGLMGLGRSSIGELRPEDLVIPPDFTRTLGAEKP</sequence>
<dbReference type="InterPro" id="IPR000262">
    <property type="entry name" value="FMN-dep_DH"/>
</dbReference>
<evidence type="ECO:0000313" key="3">
    <source>
        <dbReference type="EMBL" id="MDQ7909799.1"/>
    </source>
</evidence>
<name>A0ABU0ZS06_9ACTN</name>
<evidence type="ECO:0000259" key="2">
    <source>
        <dbReference type="Pfam" id="PF01070"/>
    </source>
</evidence>
<gene>
    <name evidence="3" type="ORF">RB614_35415</name>
</gene>
<dbReference type="SUPFAM" id="SSF51395">
    <property type="entry name" value="FMN-linked oxidoreductases"/>
    <property type="match status" value="1"/>
</dbReference>
<comment type="caution">
    <text evidence="3">The sequence shown here is derived from an EMBL/GenBank/DDBJ whole genome shotgun (WGS) entry which is preliminary data.</text>
</comment>
<dbReference type="Gene3D" id="3.20.20.70">
    <property type="entry name" value="Aldolase class I"/>
    <property type="match status" value="1"/>
</dbReference>
<dbReference type="EMBL" id="JAVHUY010000046">
    <property type="protein sequence ID" value="MDQ7909799.1"/>
    <property type="molecule type" value="Genomic_DNA"/>
</dbReference>
<protein>
    <submittedName>
        <fullName evidence="3">Alpha-hydroxy-acid oxidizing protein</fullName>
    </submittedName>
</protein>
<evidence type="ECO:0000313" key="4">
    <source>
        <dbReference type="Proteomes" id="UP001230908"/>
    </source>
</evidence>
<dbReference type="Pfam" id="PF01070">
    <property type="entry name" value="FMN_dh"/>
    <property type="match status" value="1"/>
</dbReference>
<comment type="cofactor">
    <cofactor evidence="1">
        <name>FMN</name>
        <dbReference type="ChEBI" id="CHEBI:58210"/>
    </cofactor>
</comment>
<evidence type="ECO:0000256" key="1">
    <source>
        <dbReference type="ARBA" id="ARBA00001917"/>
    </source>
</evidence>
<accession>A0ABU0ZS06</accession>
<keyword evidence="4" id="KW-1185">Reference proteome</keyword>
<dbReference type="Proteomes" id="UP001230908">
    <property type="component" value="Unassembled WGS sequence"/>
</dbReference>
<feature type="domain" description="FMN-dependent dehydrogenase" evidence="2">
    <location>
        <begin position="1"/>
        <end position="49"/>
    </location>
</feature>
<proteinExistence type="predicted"/>
<reference evidence="3 4" key="1">
    <citation type="submission" date="2023-08" db="EMBL/GenBank/DDBJ databases">
        <title>Phytohabitans sansha sp. nov., isolated from marine sediment.</title>
        <authorList>
            <person name="Zhao Y."/>
            <person name="Yi K."/>
        </authorList>
    </citation>
    <scope>NUCLEOTIDE SEQUENCE [LARGE SCALE GENOMIC DNA]</scope>
    <source>
        <strain evidence="3 4">ZYX-F-186</strain>
    </source>
</reference>